<dbReference type="eggNOG" id="ENOG5033C1J">
    <property type="taxonomic scope" value="Bacteria"/>
</dbReference>
<reference evidence="1 2" key="1">
    <citation type="journal article" date="2014" name="Genome Announc.">
        <title>Draft genome sequences of the altered schaedler flora, a defined bacterial community from gnotobiotic mice.</title>
        <authorList>
            <person name="Wannemuehler M.J."/>
            <person name="Overstreet A.M."/>
            <person name="Ward D.V."/>
            <person name="Phillips G.J."/>
        </authorList>
    </citation>
    <scope>NUCLEOTIDE SEQUENCE [LARGE SCALE GENOMIC DNA]</scope>
    <source>
        <strain evidence="1 2">ASF492</strain>
    </source>
</reference>
<dbReference type="InterPro" id="IPR019644">
    <property type="entry name" value="DUF2508"/>
</dbReference>
<keyword evidence="2" id="KW-1185">Reference proteome</keyword>
<evidence type="ECO:0000313" key="2">
    <source>
        <dbReference type="Proteomes" id="UP000012589"/>
    </source>
</evidence>
<protein>
    <recommendedName>
        <fullName evidence="3">DUF2508 domain-containing protein</fullName>
    </recommendedName>
</protein>
<dbReference type="OrthoDB" id="1809893at2"/>
<evidence type="ECO:0000313" key="1">
    <source>
        <dbReference type="EMBL" id="EMZ33017.1"/>
    </source>
</evidence>
<dbReference type="HOGENOM" id="CLU_175291_2_0_9"/>
<proteinExistence type="predicted"/>
<comment type="caution">
    <text evidence="1">The sequence shown here is derived from an EMBL/GenBank/DDBJ whole genome shotgun (WGS) entry which is preliminary data.</text>
</comment>
<dbReference type="Proteomes" id="UP000012589">
    <property type="component" value="Unassembled WGS sequence"/>
</dbReference>
<organism evidence="1 2">
    <name type="scientific">Eubacterium plexicaudatum ASF492</name>
    <dbReference type="NCBI Taxonomy" id="1235802"/>
    <lineage>
        <taxon>Bacteria</taxon>
        <taxon>Bacillati</taxon>
        <taxon>Bacillota</taxon>
        <taxon>Clostridia</taxon>
        <taxon>Eubacteriales</taxon>
        <taxon>Eubacteriaceae</taxon>
        <taxon>Eubacterium</taxon>
    </lineage>
</organism>
<name>N2AUU0_9FIRM</name>
<accession>N2AUU0</accession>
<gene>
    <name evidence="1" type="ORF">C823_01435</name>
</gene>
<dbReference type="EMBL" id="AQFT01000041">
    <property type="protein sequence ID" value="EMZ33017.1"/>
    <property type="molecule type" value="Genomic_DNA"/>
</dbReference>
<dbReference type="PATRIC" id="fig|1235802.3.peg.1525"/>
<dbReference type="Pfam" id="PF10704">
    <property type="entry name" value="DUF2508"/>
    <property type="match status" value="1"/>
</dbReference>
<evidence type="ECO:0008006" key="3">
    <source>
        <dbReference type="Google" id="ProtNLM"/>
    </source>
</evidence>
<sequence>MFPFFKQERQTDENYQNLLDNLAQTMNSLHLAYQNFENATDPELIDSYIYEVNAIQMRYKFLLCRLKSYEMAEPLYESKG</sequence>
<dbReference type="AlphaFoldDB" id="N2AUU0"/>